<keyword evidence="3" id="KW-1185">Reference proteome</keyword>
<protein>
    <submittedName>
        <fullName evidence="2">Uncharacterized protein</fullName>
    </submittedName>
</protein>
<organism evidence="2 3">
    <name type="scientific">Colocasia esculenta</name>
    <name type="common">Wild taro</name>
    <name type="synonym">Arum esculentum</name>
    <dbReference type="NCBI Taxonomy" id="4460"/>
    <lineage>
        <taxon>Eukaryota</taxon>
        <taxon>Viridiplantae</taxon>
        <taxon>Streptophyta</taxon>
        <taxon>Embryophyta</taxon>
        <taxon>Tracheophyta</taxon>
        <taxon>Spermatophyta</taxon>
        <taxon>Magnoliopsida</taxon>
        <taxon>Liliopsida</taxon>
        <taxon>Araceae</taxon>
        <taxon>Aroideae</taxon>
        <taxon>Colocasieae</taxon>
        <taxon>Colocasia</taxon>
    </lineage>
</organism>
<gene>
    <name evidence="2" type="ORF">Taro_000063</name>
</gene>
<evidence type="ECO:0000256" key="1">
    <source>
        <dbReference type="SAM" id="Coils"/>
    </source>
</evidence>
<reference evidence="2" key="1">
    <citation type="submission" date="2017-07" db="EMBL/GenBank/DDBJ databases">
        <title>Taro Niue Genome Assembly and Annotation.</title>
        <authorList>
            <person name="Atibalentja N."/>
            <person name="Keating K."/>
            <person name="Fields C.J."/>
        </authorList>
    </citation>
    <scope>NUCLEOTIDE SEQUENCE</scope>
    <source>
        <strain evidence="2">Niue_2</strain>
        <tissue evidence="2">Leaf</tissue>
    </source>
</reference>
<keyword evidence="1" id="KW-0175">Coiled coil</keyword>
<name>A0A843TGE7_COLES</name>
<dbReference type="AlphaFoldDB" id="A0A843TGE7"/>
<dbReference type="EMBL" id="NMUH01000001">
    <property type="protein sequence ID" value="MQL67769.1"/>
    <property type="molecule type" value="Genomic_DNA"/>
</dbReference>
<comment type="caution">
    <text evidence="2">The sequence shown here is derived from an EMBL/GenBank/DDBJ whole genome shotgun (WGS) entry which is preliminary data.</text>
</comment>
<evidence type="ECO:0000313" key="2">
    <source>
        <dbReference type="EMBL" id="MQL67769.1"/>
    </source>
</evidence>
<evidence type="ECO:0000313" key="3">
    <source>
        <dbReference type="Proteomes" id="UP000652761"/>
    </source>
</evidence>
<dbReference type="Proteomes" id="UP000652761">
    <property type="component" value="Unassembled WGS sequence"/>
</dbReference>
<proteinExistence type="predicted"/>
<sequence>MLTRIRPFISGFDLTQILQLPEFQIRIQISKDPTRIRSIDRATHDHQIKEIVALKAEKEKMTNELEVVIKQSQNFEKRISELNKTVEGLKIALSKFVQGSKNLDNLLGIKVKFQKESLGFNPLNKKDLENKTKTSFVNVSKNKNSVAPKEKSTKVHVQRNVQKQSNNLNKNAAKRKNHVSIENQEKKMEKKTELYKVSTSPPAAKKASGHSLIAHHAMRYQRVPPPPFQPKGDQMYSRGLQKFQQMHSYYGVNAYKRSIKIQVQKTKKNTSSGHVSTVKKFPIDRYTYPEQTSYWKLKWSSSCRQLKTACRQPAIACRQIRPFHQDHGFGKPEVSLSAGSS</sequence>
<accession>A0A843TGE7</accession>
<feature type="coiled-coil region" evidence="1">
    <location>
        <begin position="44"/>
        <end position="92"/>
    </location>
</feature>